<organism evidence="3">
    <name type="scientific">Schistosoma curassoni</name>
    <dbReference type="NCBI Taxonomy" id="6186"/>
    <lineage>
        <taxon>Eukaryota</taxon>
        <taxon>Metazoa</taxon>
        <taxon>Spiralia</taxon>
        <taxon>Lophotrochozoa</taxon>
        <taxon>Platyhelminthes</taxon>
        <taxon>Trematoda</taxon>
        <taxon>Digenea</taxon>
        <taxon>Strigeidida</taxon>
        <taxon>Schistosomatoidea</taxon>
        <taxon>Schistosomatidae</taxon>
        <taxon>Schistosoma</taxon>
    </lineage>
</organism>
<protein>
    <submittedName>
        <fullName evidence="3">FATC domain-containing protein</fullName>
    </submittedName>
</protein>
<keyword evidence="2" id="KW-1185">Reference proteome</keyword>
<evidence type="ECO:0000313" key="3">
    <source>
        <dbReference type="WBParaSite" id="SCUD_0000561301-mRNA-1"/>
    </source>
</evidence>
<reference evidence="1 2" key="2">
    <citation type="submission" date="2018-11" db="EMBL/GenBank/DDBJ databases">
        <authorList>
            <consortium name="Pathogen Informatics"/>
        </authorList>
    </citation>
    <scope>NUCLEOTIDE SEQUENCE [LARGE SCALE GENOMIC DNA]</scope>
    <source>
        <strain evidence="1">Dakar</strain>
        <strain evidence="2">Dakar, Senegal</strain>
    </source>
</reference>
<sequence length="107" mass="12665">HRRFLDLGRQEQYLDGLQQCVNSGRLNEHRKYIQSQRVVKALQGATDCRVRNLMKSVNDDYDDSQRDCNKLIPKRLSVSKKNIDINTVINLRKRFMSVNLSSWIDYH</sequence>
<accession>A0A183JSC3</accession>
<evidence type="ECO:0000313" key="1">
    <source>
        <dbReference type="EMBL" id="VDO97022.1"/>
    </source>
</evidence>
<proteinExistence type="predicted"/>
<reference evidence="3" key="1">
    <citation type="submission" date="2016-06" db="UniProtKB">
        <authorList>
            <consortium name="WormBaseParasite"/>
        </authorList>
    </citation>
    <scope>IDENTIFICATION</scope>
</reference>
<dbReference type="AlphaFoldDB" id="A0A183JSC3"/>
<name>A0A183JSC3_9TREM</name>
<dbReference type="Proteomes" id="UP000279833">
    <property type="component" value="Unassembled WGS sequence"/>
</dbReference>
<dbReference type="WBParaSite" id="SCUD_0000561301-mRNA-1">
    <property type="protein sequence ID" value="SCUD_0000561301-mRNA-1"/>
    <property type="gene ID" value="SCUD_0000561301"/>
</dbReference>
<gene>
    <name evidence="1" type="ORF">SCUD_LOCUS5612</name>
</gene>
<evidence type="ECO:0000313" key="2">
    <source>
        <dbReference type="Proteomes" id="UP000279833"/>
    </source>
</evidence>
<dbReference type="EMBL" id="UZAK01009570">
    <property type="protein sequence ID" value="VDO97022.1"/>
    <property type="molecule type" value="Genomic_DNA"/>
</dbReference>